<name>A0A061FI50_THECC</name>
<dbReference type="AlphaFoldDB" id="A0A061FI50"/>
<organism evidence="2 3">
    <name type="scientific">Theobroma cacao</name>
    <name type="common">Cacao</name>
    <name type="synonym">Cocoa</name>
    <dbReference type="NCBI Taxonomy" id="3641"/>
    <lineage>
        <taxon>Eukaryota</taxon>
        <taxon>Viridiplantae</taxon>
        <taxon>Streptophyta</taxon>
        <taxon>Embryophyta</taxon>
        <taxon>Tracheophyta</taxon>
        <taxon>Spermatophyta</taxon>
        <taxon>Magnoliopsida</taxon>
        <taxon>eudicotyledons</taxon>
        <taxon>Gunneridae</taxon>
        <taxon>Pentapetalae</taxon>
        <taxon>rosids</taxon>
        <taxon>malvids</taxon>
        <taxon>Malvales</taxon>
        <taxon>Malvaceae</taxon>
        <taxon>Byttnerioideae</taxon>
        <taxon>Theobroma</taxon>
    </lineage>
</organism>
<dbReference type="Proteomes" id="UP000026915">
    <property type="component" value="Chromosome 8"/>
</dbReference>
<dbReference type="InParanoid" id="A0A061FI50"/>
<gene>
    <name evidence="2" type="ORF">TCM_035569</name>
</gene>
<keyword evidence="3" id="KW-1185">Reference proteome</keyword>
<accession>A0A061FI50</accession>
<dbReference type="Gramene" id="EOY16711">
    <property type="protein sequence ID" value="EOY16711"/>
    <property type="gene ID" value="TCM_035569"/>
</dbReference>
<proteinExistence type="predicted"/>
<feature type="domain" description="DUF4216" evidence="1">
    <location>
        <begin position="29"/>
        <end position="86"/>
    </location>
</feature>
<evidence type="ECO:0000313" key="2">
    <source>
        <dbReference type="EMBL" id="EOY16711.1"/>
    </source>
</evidence>
<protein>
    <recommendedName>
        <fullName evidence="1">DUF4216 domain-containing protein</fullName>
    </recommendedName>
</protein>
<dbReference type="PANTHER" id="PTHR48258">
    <property type="entry name" value="DUF4218 DOMAIN-CONTAINING PROTEIN-RELATED"/>
    <property type="match status" value="1"/>
</dbReference>
<evidence type="ECO:0000259" key="1">
    <source>
        <dbReference type="Pfam" id="PF13952"/>
    </source>
</evidence>
<dbReference type="PANTHER" id="PTHR48258:SF12">
    <property type="entry name" value="TRANSPOSON PROTEIN, CACTA, EN_SPM SUB-CLASS"/>
    <property type="match status" value="1"/>
</dbReference>
<reference evidence="2 3" key="1">
    <citation type="journal article" date="2013" name="Genome Biol.">
        <title>The genome sequence of the most widely cultivated cacao type and its use to identify candidate genes regulating pod color.</title>
        <authorList>
            <person name="Motamayor J.C."/>
            <person name="Mockaitis K."/>
            <person name="Schmutz J."/>
            <person name="Haiminen N."/>
            <person name="Iii D.L."/>
            <person name="Cornejo O."/>
            <person name="Findley S.D."/>
            <person name="Zheng P."/>
            <person name="Utro F."/>
            <person name="Royaert S."/>
            <person name="Saski C."/>
            <person name="Jenkins J."/>
            <person name="Podicheti R."/>
            <person name="Zhao M."/>
            <person name="Scheffler B.E."/>
            <person name="Stack J.C."/>
            <person name="Feltus F.A."/>
            <person name="Mustiga G.M."/>
            <person name="Amores F."/>
            <person name="Phillips W."/>
            <person name="Marelli J.P."/>
            <person name="May G.D."/>
            <person name="Shapiro H."/>
            <person name="Ma J."/>
            <person name="Bustamante C.D."/>
            <person name="Schnell R.J."/>
            <person name="Main D."/>
            <person name="Gilbert D."/>
            <person name="Parida L."/>
            <person name="Kuhn D.N."/>
        </authorList>
    </citation>
    <scope>NUCLEOTIDE SEQUENCE [LARGE SCALE GENOMIC DNA]</scope>
    <source>
        <strain evidence="3">cv. Matina 1-6</strain>
    </source>
</reference>
<dbReference type="Pfam" id="PF13952">
    <property type="entry name" value="DUF4216"/>
    <property type="match status" value="1"/>
</dbReference>
<dbReference type="InterPro" id="IPR025312">
    <property type="entry name" value="DUF4216"/>
</dbReference>
<dbReference type="EMBL" id="CM001886">
    <property type="protein sequence ID" value="EOY16711.1"/>
    <property type="molecule type" value="Genomic_DNA"/>
</dbReference>
<sequence length="114" mass="13303">MDSKKPNLFPRMGCSLGDVTYYGVLQDIIELDYYRHFNVAVLKCDWFQVKQDEFGFSLVNFMRLTSQNDPFVLASHVKQVFYIQDLIGMLLSSLVVQETYMICLDQMKNMHSNS</sequence>
<evidence type="ECO:0000313" key="3">
    <source>
        <dbReference type="Proteomes" id="UP000026915"/>
    </source>
</evidence>
<dbReference type="HOGENOM" id="CLU_2125586_0_0_1"/>